<organism evidence="1 2">
    <name type="scientific">Pistacia integerrima</name>
    <dbReference type="NCBI Taxonomy" id="434235"/>
    <lineage>
        <taxon>Eukaryota</taxon>
        <taxon>Viridiplantae</taxon>
        <taxon>Streptophyta</taxon>
        <taxon>Embryophyta</taxon>
        <taxon>Tracheophyta</taxon>
        <taxon>Spermatophyta</taxon>
        <taxon>Magnoliopsida</taxon>
        <taxon>eudicotyledons</taxon>
        <taxon>Gunneridae</taxon>
        <taxon>Pentapetalae</taxon>
        <taxon>rosids</taxon>
        <taxon>malvids</taxon>
        <taxon>Sapindales</taxon>
        <taxon>Anacardiaceae</taxon>
        <taxon>Pistacia</taxon>
    </lineage>
</organism>
<keyword evidence="2" id="KW-1185">Reference proteome</keyword>
<sequence length="40" mass="4599">MLLRSFKLGFIKIHVDLLSLLLKMKLEKDSLGIDAWLLVS</sequence>
<protein>
    <submittedName>
        <fullName evidence="1">Uncharacterized protein</fullName>
    </submittedName>
</protein>
<comment type="caution">
    <text evidence="1">The sequence shown here is derived from an EMBL/GenBank/DDBJ whole genome shotgun (WGS) entry which is preliminary data.</text>
</comment>
<dbReference type="Proteomes" id="UP001163603">
    <property type="component" value="Chromosome 14"/>
</dbReference>
<gene>
    <name evidence="1" type="ORF">Pint_33247</name>
</gene>
<proteinExistence type="predicted"/>
<dbReference type="EMBL" id="CM047749">
    <property type="protein sequence ID" value="KAJ0010929.1"/>
    <property type="molecule type" value="Genomic_DNA"/>
</dbReference>
<evidence type="ECO:0000313" key="1">
    <source>
        <dbReference type="EMBL" id="KAJ0010929.1"/>
    </source>
</evidence>
<accession>A0ACC0X897</accession>
<name>A0ACC0X897_9ROSI</name>
<evidence type="ECO:0000313" key="2">
    <source>
        <dbReference type="Proteomes" id="UP001163603"/>
    </source>
</evidence>
<reference evidence="2" key="1">
    <citation type="journal article" date="2023" name="G3 (Bethesda)">
        <title>Genome assembly and association tests identify interacting loci associated with vigor, precocity, and sex in interspecific pistachio rootstocks.</title>
        <authorList>
            <person name="Palmer W."/>
            <person name="Jacygrad E."/>
            <person name="Sagayaradj S."/>
            <person name="Cavanaugh K."/>
            <person name="Han R."/>
            <person name="Bertier L."/>
            <person name="Beede B."/>
            <person name="Kafkas S."/>
            <person name="Golino D."/>
            <person name="Preece J."/>
            <person name="Michelmore R."/>
        </authorList>
    </citation>
    <scope>NUCLEOTIDE SEQUENCE [LARGE SCALE GENOMIC DNA]</scope>
</reference>